<dbReference type="Proteomes" id="UP000192220">
    <property type="component" value="Unplaced"/>
</dbReference>
<dbReference type="RefSeq" id="XP_013874819.1">
    <property type="nucleotide sequence ID" value="XM_014019365.1"/>
</dbReference>
<dbReference type="KEGG" id="alim:106525212"/>
<feature type="non-terminal residue" evidence="3">
    <location>
        <position position="242"/>
    </location>
</feature>
<feature type="compositionally biased region" description="Low complexity" evidence="1">
    <location>
        <begin position="80"/>
        <end position="92"/>
    </location>
</feature>
<evidence type="ECO:0000256" key="1">
    <source>
        <dbReference type="SAM" id="MobiDB-lite"/>
    </source>
</evidence>
<reference evidence="3" key="1">
    <citation type="submission" date="2025-08" db="UniProtKB">
        <authorList>
            <consortium name="RefSeq"/>
        </authorList>
    </citation>
    <scope>IDENTIFICATION</scope>
</reference>
<protein>
    <submittedName>
        <fullName evidence="3">Uncharacterized protein LOC106525212</fullName>
    </submittedName>
</protein>
<keyword evidence="2" id="KW-1185">Reference proteome</keyword>
<feature type="compositionally biased region" description="Basic residues" evidence="1">
    <location>
        <begin position="107"/>
        <end position="116"/>
    </location>
</feature>
<dbReference type="GeneID" id="106525212"/>
<gene>
    <name evidence="3" type="primary">LOC106525212</name>
</gene>
<accession>A0A2I4C4B6</accession>
<sequence length="242" mass="26884">MSGQSKQNTLASCWAPSLGEVLPMVARRRRSRQLASIAEQKASIKNSASVHKTSIESSASSSVNPSEGEQEMDSVHKTSIESSASSSVNPSEGEQEMDERPSSSSVQKRHCRHTRQRSSADTGEEELEMDGPPARLEELECDCGMNKSHDVDSLGWVTSALVDSVKTAVLHLLNISLRNYLEEICNGCRISHPSQRQHRCLMVKKEEYFFRNNFSSILQRLLTPQFVPAIQKLLSSRNIQAP</sequence>
<proteinExistence type="predicted"/>
<evidence type="ECO:0000313" key="2">
    <source>
        <dbReference type="Proteomes" id="UP000192220"/>
    </source>
</evidence>
<evidence type="ECO:0000313" key="3">
    <source>
        <dbReference type="RefSeq" id="XP_013874819.1"/>
    </source>
</evidence>
<organism evidence="2 3">
    <name type="scientific">Austrofundulus limnaeus</name>
    <name type="common">Annual killifish</name>
    <dbReference type="NCBI Taxonomy" id="52670"/>
    <lineage>
        <taxon>Eukaryota</taxon>
        <taxon>Metazoa</taxon>
        <taxon>Chordata</taxon>
        <taxon>Craniata</taxon>
        <taxon>Vertebrata</taxon>
        <taxon>Euteleostomi</taxon>
        <taxon>Actinopterygii</taxon>
        <taxon>Neopterygii</taxon>
        <taxon>Teleostei</taxon>
        <taxon>Neoteleostei</taxon>
        <taxon>Acanthomorphata</taxon>
        <taxon>Ovalentaria</taxon>
        <taxon>Atherinomorphae</taxon>
        <taxon>Cyprinodontiformes</taxon>
        <taxon>Rivulidae</taxon>
        <taxon>Austrofundulus</taxon>
    </lineage>
</organism>
<dbReference type="OrthoDB" id="8961905at2759"/>
<feature type="compositionally biased region" description="Polar residues" evidence="1">
    <location>
        <begin position="43"/>
        <end position="52"/>
    </location>
</feature>
<dbReference type="InParanoid" id="A0A2I4C4B6"/>
<feature type="compositionally biased region" description="Low complexity" evidence="1">
    <location>
        <begin position="55"/>
        <end position="67"/>
    </location>
</feature>
<feature type="region of interest" description="Disordered" evidence="1">
    <location>
        <begin position="29"/>
        <end position="131"/>
    </location>
</feature>
<dbReference type="AlphaFoldDB" id="A0A2I4C4B6"/>
<name>A0A2I4C4B6_AUSLI</name>